<protein>
    <recommendedName>
        <fullName evidence="2">non-specific serine/threonine protein kinase</fullName>
        <ecNumber evidence="2">2.7.11.1</ecNumber>
    </recommendedName>
</protein>
<accession>A0A8T0HE23</accession>
<dbReference type="EC" id="2.7.11.1" evidence="2"/>
<keyword evidence="3" id="KW-1003">Cell membrane</keyword>
<keyword evidence="21" id="KW-1185">Reference proteome</keyword>
<keyword evidence="9" id="KW-0418">Kinase</keyword>
<keyword evidence="14" id="KW-0325">Glycoprotein</keyword>
<gene>
    <name evidence="20" type="ORF">KC19_6G051600</name>
</gene>
<keyword evidence="10 17" id="KW-0067">ATP-binding</keyword>
<keyword evidence="13" id="KW-0675">Receptor</keyword>
<keyword evidence="4" id="KW-0723">Serine/threonine-protein kinase</keyword>
<evidence type="ECO:0000256" key="5">
    <source>
        <dbReference type="ARBA" id="ARBA00022679"/>
    </source>
</evidence>
<comment type="catalytic activity">
    <reaction evidence="16">
        <text>L-seryl-[protein] + ATP = O-phospho-L-seryl-[protein] + ADP + H(+)</text>
        <dbReference type="Rhea" id="RHEA:17989"/>
        <dbReference type="Rhea" id="RHEA-COMP:9863"/>
        <dbReference type="Rhea" id="RHEA-COMP:11604"/>
        <dbReference type="ChEBI" id="CHEBI:15378"/>
        <dbReference type="ChEBI" id="CHEBI:29999"/>
        <dbReference type="ChEBI" id="CHEBI:30616"/>
        <dbReference type="ChEBI" id="CHEBI:83421"/>
        <dbReference type="ChEBI" id="CHEBI:456216"/>
        <dbReference type="EC" id="2.7.11.1"/>
    </reaction>
</comment>
<keyword evidence="5" id="KW-0808">Transferase</keyword>
<proteinExistence type="predicted"/>
<evidence type="ECO:0000256" key="7">
    <source>
        <dbReference type="ARBA" id="ARBA00022729"/>
    </source>
</evidence>
<dbReference type="PANTHER" id="PTHR27007">
    <property type="match status" value="1"/>
</dbReference>
<evidence type="ECO:0000256" key="3">
    <source>
        <dbReference type="ARBA" id="ARBA00022475"/>
    </source>
</evidence>
<comment type="catalytic activity">
    <reaction evidence="15">
        <text>L-threonyl-[protein] + ATP = O-phospho-L-threonyl-[protein] + ADP + H(+)</text>
        <dbReference type="Rhea" id="RHEA:46608"/>
        <dbReference type="Rhea" id="RHEA-COMP:11060"/>
        <dbReference type="Rhea" id="RHEA-COMP:11605"/>
        <dbReference type="ChEBI" id="CHEBI:15378"/>
        <dbReference type="ChEBI" id="CHEBI:30013"/>
        <dbReference type="ChEBI" id="CHEBI:30616"/>
        <dbReference type="ChEBI" id="CHEBI:61977"/>
        <dbReference type="ChEBI" id="CHEBI:456216"/>
        <dbReference type="EC" id="2.7.11.1"/>
    </reaction>
</comment>
<keyword evidence="8 17" id="KW-0547">Nucleotide-binding</keyword>
<evidence type="ECO:0000256" key="2">
    <source>
        <dbReference type="ARBA" id="ARBA00012513"/>
    </source>
</evidence>
<dbReference type="Pfam" id="PF00069">
    <property type="entry name" value="Pkinase"/>
    <property type="match status" value="1"/>
</dbReference>
<dbReference type="GO" id="GO:0004674">
    <property type="term" value="F:protein serine/threonine kinase activity"/>
    <property type="evidence" value="ECO:0007669"/>
    <property type="project" value="UniProtKB-KW"/>
</dbReference>
<evidence type="ECO:0000256" key="15">
    <source>
        <dbReference type="ARBA" id="ARBA00047899"/>
    </source>
</evidence>
<dbReference type="EMBL" id="CM026427">
    <property type="protein sequence ID" value="KAG0568917.1"/>
    <property type="molecule type" value="Genomic_DNA"/>
</dbReference>
<evidence type="ECO:0000256" key="16">
    <source>
        <dbReference type="ARBA" id="ARBA00048679"/>
    </source>
</evidence>
<dbReference type="FunFam" id="3.30.200.20:FF:000542">
    <property type="entry name" value="Receptor-like serine/threonine-protein kinase At4g25390"/>
    <property type="match status" value="1"/>
</dbReference>
<dbReference type="InterPro" id="IPR000719">
    <property type="entry name" value="Prot_kinase_dom"/>
</dbReference>
<sequence>MSFYFRLPSLLQSIKSYSVAYIVAGNKPSLLDYFTMLHCDIKPSNILQDGKCIHSQRMRLLLAVVLVSEVAMAPFSANAQQQYDTFGYICNGLYETCSTYAFYRTFGEEQDSVAGIAFRFNVRMDTVAALNGLTYPESYAALPKGQPLYIPLDCTCHNVTSQMEVFYTISTIEDVAKFDNVVSTIYGGLTTYQAIMVLNPGMAVSNPVLGDTAVVPIFCACPTEDQWFSRTDFLLTYSVYPDETLEIIRNYTTLLVPLQSLLPIAAMVNFPHGSTSNSLRNRKMGIFAGLSAGVVAVLLVACLFVASNRRRAPSKKEYKSSDFNLVDPNLALRMFAYKELRKATKNFRRSELLGSGGFGAVYKGTLPSGALVAVKQMRVESTYGKESFRAEVTSLSHIRHRNLVQLRGWCQEEEQLLLVYDYMCNGNLHELLFRSSGTRFSLTLRHSVLSGVANALSYLHEECSQCVLHRDIKSSNVLLDAELNAYLGDFGLARLVDHKKVGKTTMMAGTFGYLAPEMLHTGKATKESDVYSFGVLVLEVMCRARPLDMTVIELGDDGLLVDKVWRAHEAGSILQVADSRLGISGLLEAGSGLSGVSGWEGESCMMTQTPGVVMEDKKMITNILKLGLLCCNPNAEDRPSTRLVSQLLLLQSCESMEMLMPPLPRSKPQARYDKPGFSRMLGMVSPSNSDLLDIRNVVEVSYATSEATTPLSALPNGGL</sequence>
<evidence type="ECO:0000256" key="14">
    <source>
        <dbReference type="ARBA" id="ARBA00023180"/>
    </source>
</evidence>
<evidence type="ECO:0000256" key="1">
    <source>
        <dbReference type="ARBA" id="ARBA00004251"/>
    </source>
</evidence>
<dbReference type="InterPro" id="IPR050528">
    <property type="entry name" value="L-type_Lectin-RKs"/>
</dbReference>
<evidence type="ECO:0000256" key="10">
    <source>
        <dbReference type="ARBA" id="ARBA00022840"/>
    </source>
</evidence>
<dbReference type="Proteomes" id="UP000822688">
    <property type="component" value="Chromosome 6"/>
</dbReference>
<feature type="transmembrane region" description="Helical" evidence="18">
    <location>
        <begin position="284"/>
        <end position="306"/>
    </location>
</feature>
<evidence type="ECO:0000256" key="12">
    <source>
        <dbReference type="ARBA" id="ARBA00023136"/>
    </source>
</evidence>
<evidence type="ECO:0000313" key="21">
    <source>
        <dbReference type="Proteomes" id="UP000822688"/>
    </source>
</evidence>
<comment type="subcellular location">
    <subcellularLocation>
        <location evidence="1">Cell membrane</location>
        <topology evidence="1">Single-pass type I membrane protein</topology>
    </subcellularLocation>
</comment>
<dbReference type="PROSITE" id="PS00108">
    <property type="entry name" value="PROTEIN_KINASE_ST"/>
    <property type="match status" value="1"/>
</dbReference>
<evidence type="ECO:0000256" key="9">
    <source>
        <dbReference type="ARBA" id="ARBA00022777"/>
    </source>
</evidence>
<keyword evidence="6 18" id="KW-0812">Transmembrane</keyword>
<feature type="binding site" evidence="17">
    <location>
        <position position="375"/>
    </location>
    <ligand>
        <name>ATP</name>
        <dbReference type="ChEBI" id="CHEBI:30616"/>
    </ligand>
</feature>
<dbReference type="SUPFAM" id="SSF56112">
    <property type="entry name" value="Protein kinase-like (PK-like)"/>
    <property type="match status" value="1"/>
</dbReference>
<evidence type="ECO:0000313" key="20">
    <source>
        <dbReference type="EMBL" id="KAG0568917.1"/>
    </source>
</evidence>
<dbReference type="PROSITE" id="PS00107">
    <property type="entry name" value="PROTEIN_KINASE_ATP"/>
    <property type="match status" value="1"/>
</dbReference>
<evidence type="ECO:0000256" key="4">
    <source>
        <dbReference type="ARBA" id="ARBA00022527"/>
    </source>
</evidence>
<dbReference type="AlphaFoldDB" id="A0A8T0HE23"/>
<evidence type="ECO:0000256" key="17">
    <source>
        <dbReference type="PROSITE-ProRule" id="PRU10141"/>
    </source>
</evidence>
<dbReference type="PROSITE" id="PS50011">
    <property type="entry name" value="PROTEIN_KINASE_DOM"/>
    <property type="match status" value="1"/>
</dbReference>
<evidence type="ECO:0000256" key="13">
    <source>
        <dbReference type="ARBA" id="ARBA00023170"/>
    </source>
</evidence>
<dbReference type="FunFam" id="1.10.510.10:FF:000240">
    <property type="entry name" value="Lectin-domain containing receptor kinase A4.3"/>
    <property type="match status" value="1"/>
</dbReference>
<name>A0A8T0HE23_CERPU</name>
<keyword evidence="7" id="KW-0732">Signal</keyword>
<dbReference type="GO" id="GO:0002229">
    <property type="term" value="P:defense response to oomycetes"/>
    <property type="evidence" value="ECO:0007669"/>
    <property type="project" value="UniProtKB-ARBA"/>
</dbReference>
<organism evidence="20 21">
    <name type="scientific">Ceratodon purpureus</name>
    <name type="common">Fire moss</name>
    <name type="synonym">Dicranum purpureum</name>
    <dbReference type="NCBI Taxonomy" id="3225"/>
    <lineage>
        <taxon>Eukaryota</taxon>
        <taxon>Viridiplantae</taxon>
        <taxon>Streptophyta</taxon>
        <taxon>Embryophyta</taxon>
        <taxon>Bryophyta</taxon>
        <taxon>Bryophytina</taxon>
        <taxon>Bryopsida</taxon>
        <taxon>Dicranidae</taxon>
        <taxon>Pseudoditrichales</taxon>
        <taxon>Ditrichaceae</taxon>
        <taxon>Ceratodon</taxon>
    </lineage>
</organism>
<dbReference type="GO" id="GO:0005886">
    <property type="term" value="C:plasma membrane"/>
    <property type="evidence" value="ECO:0007669"/>
    <property type="project" value="UniProtKB-SubCell"/>
</dbReference>
<dbReference type="Gene3D" id="1.10.510.10">
    <property type="entry name" value="Transferase(Phosphotransferase) domain 1"/>
    <property type="match status" value="1"/>
</dbReference>
<feature type="domain" description="Protein kinase" evidence="19">
    <location>
        <begin position="347"/>
        <end position="650"/>
    </location>
</feature>
<evidence type="ECO:0000259" key="19">
    <source>
        <dbReference type="PROSITE" id="PS50011"/>
    </source>
</evidence>
<dbReference type="SMART" id="SM00220">
    <property type="entry name" value="S_TKc"/>
    <property type="match status" value="1"/>
</dbReference>
<dbReference type="GO" id="GO:0005524">
    <property type="term" value="F:ATP binding"/>
    <property type="evidence" value="ECO:0007669"/>
    <property type="project" value="UniProtKB-UniRule"/>
</dbReference>
<reference evidence="20 21" key="1">
    <citation type="submission" date="2020-06" db="EMBL/GenBank/DDBJ databases">
        <title>WGS assembly of Ceratodon purpureus strain R40.</title>
        <authorList>
            <person name="Carey S.B."/>
            <person name="Jenkins J."/>
            <person name="Shu S."/>
            <person name="Lovell J.T."/>
            <person name="Sreedasyam A."/>
            <person name="Maumus F."/>
            <person name="Tiley G.P."/>
            <person name="Fernandez-Pozo N."/>
            <person name="Barry K."/>
            <person name="Chen C."/>
            <person name="Wang M."/>
            <person name="Lipzen A."/>
            <person name="Daum C."/>
            <person name="Saski C.A."/>
            <person name="Payton A.C."/>
            <person name="Mcbreen J.C."/>
            <person name="Conrad R.E."/>
            <person name="Kollar L.M."/>
            <person name="Olsson S."/>
            <person name="Huttunen S."/>
            <person name="Landis J.B."/>
            <person name="Wickett N.J."/>
            <person name="Johnson M.G."/>
            <person name="Rensing S.A."/>
            <person name="Grimwood J."/>
            <person name="Schmutz J."/>
            <person name="Mcdaniel S.F."/>
        </authorList>
    </citation>
    <scope>NUCLEOTIDE SEQUENCE [LARGE SCALE GENOMIC DNA]</scope>
    <source>
        <strain evidence="20 21">R40</strain>
    </source>
</reference>
<dbReference type="InterPro" id="IPR008271">
    <property type="entry name" value="Ser/Thr_kinase_AS"/>
</dbReference>
<dbReference type="InterPro" id="IPR017441">
    <property type="entry name" value="Protein_kinase_ATP_BS"/>
</dbReference>
<evidence type="ECO:0000256" key="18">
    <source>
        <dbReference type="SAM" id="Phobius"/>
    </source>
</evidence>
<keyword evidence="12 18" id="KW-0472">Membrane</keyword>
<evidence type="ECO:0000256" key="11">
    <source>
        <dbReference type="ARBA" id="ARBA00022989"/>
    </source>
</evidence>
<evidence type="ECO:0000256" key="6">
    <source>
        <dbReference type="ARBA" id="ARBA00022692"/>
    </source>
</evidence>
<evidence type="ECO:0000256" key="8">
    <source>
        <dbReference type="ARBA" id="ARBA00022741"/>
    </source>
</evidence>
<dbReference type="Gene3D" id="3.30.200.20">
    <property type="entry name" value="Phosphorylase Kinase, domain 1"/>
    <property type="match status" value="1"/>
</dbReference>
<dbReference type="InterPro" id="IPR011009">
    <property type="entry name" value="Kinase-like_dom_sf"/>
</dbReference>
<keyword evidence="11 18" id="KW-1133">Transmembrane helix</keyword>
<comment type="caution">
    <text evidence="20">The sequence shown here is derived from an EMBL/GenBank/DDBJ whole genome shotgun (WGS) entry which is preliminary data.</text>
</comment>